<dbReference type="PANTHER" id="PTHR11564:SF5">
    <property type="entry name" value="SIGNAL RECOGNITION PARTICLE SUBUNIT SRP54"/>
    <property type="match status" value="1"/>
</dbReference>
<dbReference type="Pfam" id="PF02978">
    <property type="entry name" value="SRP_SPB"/>
    <property type="match status" value="1"/>
</dbReference>
<evidence type="ECO:0000256" key="2">
    <source>
        <dbReference type="ARBA" id="ARBA00022741"/>
    </source>
</evidence>
<dbReference type="AlphaFoldDB" id="A0A8J6XYG2"/>
<dbReference type="InterPro" id="IPR004780">
    <property type="entry name" value="SRP"/>
</dbReference>
<keyword evidence="3 9" id="KW-0378">Hydrolase</keyword>
<dbReference type="Pfam" id="PF02881">
    <property type="entry name" value="SRP54_N"/>
    <property type="match status" value="1"/>
</dbReference>
<dbReference type="Gene3D" id="1.20.120.140">
    <property type="entry name" value="Signal recognition particle SRP54, nucleotide-binding domain"/>
    <property type="match status" value="1"/>
</dbReference>
<dbReference type="HAMAP" id="MF_00306">
    <property type="entry name" value="SRP54"/>
    <property type="match status" value="1"/>
</dbReference>
<evidence type="ECO:0000256" key="8">
    <source>
        <dbReference type="ARBA" id="ARBA00048027"/>
    </source>
</evidence>
<dbReference type="EMBL" id="JACXWA010000032">
    <property type="protein sequence ID" value="MBD3870128.1"/>
    <property type="molecule type" value="Genomic_DNA"/>
</dbReference>
<dbReference type="GO" id="GO:0048500">
    <property type="term" value="C:signal recognition particle"/>
    <property type="evidence" value="ECO:0007669"/>
    <property type="project" value="UniProtKB-UniRule"/>
</dbReference>
<dbReference type="CDD" id="cd18539">
    <property type="entry name" value="SRP_G"/>
    <property type="match status" value="1"/>
</dbReference>
<gene>
    <name evidence="9 13" type="primary">ffh</name>
    <name evidence="13" type="ORF">IFJ97_02065</name>
</gene>
<dbReference type="PROSITE" id="PS00300">
    <property type="entry name" value="SRP54"/>
    <property type="match status" value="1"/>
</dbReference>
<evidence type="ECO:0000256" key="6">
    <source>
        <dbReference type="ARBA" id="ARBA00023135"/>
    </source>
</evidence>
<dbReference type="SUPFAM" id="SSF47446">
    <property type="entry name" value="Signal peptide-binding domain"/>
    <property type="match status" value="1"/>
</dbReference>
<dbReference type="GO" id="GO:0008312">
    <property type="term" value="F:7S RNA binding"/>
    <property type="evidence" value="ECO:0007669"/>
    <property type="project" value="InterPro"/>
</dbReference>
<dbReference type="SUPFAM" id="SSF52540">
    <property type="entry name" value="P-loop containing nucleoside triphosphate hydrolases"/>
    <property type="match status" value="1"/>
</dbReference>
<dbReference type="Pfam" id="PF00448">
    <property type="entry name" value="SRP54"/>
    <property type="match status" value="1"/>
</dbReference>
<evidence type="ECO:0000256" key="11">
    <source>
        <dbReference type="SAM" id="MobiDB-lite"/>
    </source>
</evidence>
<evidence type="ECO:0000313" key="13">
    <source>
        <dbReference type="EMBL" id="MBD3870128.1"/>
    </source>
</evidence>
<organism evidence="13 14">
    <name type="scientific">Candidatus Sulfomarinibacter kjeldsenii</name>
    <dbReference type="NCBI Taxonomy" id="2885994"/>
    <lineage>
        <taxon>Bacteria</taxon>
        <taxon>Pseudomonadati</taxon>
        <taxon>Acidobacteriota</taxon>
        <taxon>Thermoanaerobaculia</taxon>
        <taxon>Thermoanaerobaculales</taxon>
        <taxon>Candidatus Sulfomarinibacteraceae</taxon>
        <taxon>Candidatus Sulfomarinibacter</taxon>
    </lineage>
</organism>
<feature type="domain" description="SRP54-type proteins GTP-binding" evidence="12">
    <location>
        <begin position="268"/>
        <end position="281"/>
    </location>
</feature>
<comment type="subcellular location">
    <subcellularLocation>
        <location evidence="9">Cytoplasm</location>
    </subcellularLocation>
    <text evidence="9">The SRP-RNC complex is targeted to the cytoplasmic membrane.</text>
</comment>
<comment type="domain">
    <text evidence="9">Composed of three domains: the N-terminal N domain, which is responsible for interactions with the ribosome, the central G domain, which binds GTP, and the C-terminal M domain, which binds the RNA and the signal sequence of the RNC.</text>
</comment>
<keyword evidence="10" id="KW-0175">Coiled coil</keyword>
<comment type="caution">
    <text evidence="13">The sequence shown here is derived from an EMBL/GenBank/DDBJ whole genome shotgun (WGS) entry which is preliminary data.</text>
</comment>
<comment type="catalytic activity">
    <reaction evidence="8 9">
        <text>GTP + H2O = GDP + phosphate + H(+)</text>
        <dbReference type="Rhea" id="RHEA:19669"/>
        <dbReference type="ChEBI" id="CHEBI:15377"/>
        <dbReference type="ChEBI" id="CHEBI:15378"/>
        <dbReference type="ChEBI" id="CHEBI:37565"/>
        <dbReference type="ChEBI" id="CHEBI:43474"/>
        <dbReference type="ChEBI" id="CHEBI:58189"/>
        <dbReference type="EC" id="3.6.5.4"/>
    </reaction>
</comment>
<evidence type="ECO:0000256" key="3">
    <source>
        <dbReference type="ARBA" id="ARBA00022801"/>
    </source>
</evidence>
<evidence type="ECO:0000256" key="7">
    <source>
        <dbReference type="ARBA" id="ARBA00023274"/>
    </source>
</evidence>
<dbReference type="SMART" id="SM00382">
    <property type="entry name" value="AAA"/>
    <property type="match status" value="1"/>
</dbReference>
<evidence type="ECO:0000313" key="14">
    <source>
        <dbReference type="Proteomes" id="UP000598633"/>
    </source>
</evidence>
<proteinExistence type="inferred from homology"/>
<dbReference type="SMART" id="SM00962">
    <property type="entry name" value="SRP54"/>
    <property type="match status" value="1"/>
</dbReference>
<evidence type="ECO:0000256" key="10">
    <source>
        <dbReference type="SAM" id="Coils"/>
    </source>
</evidence>
<reference evidence="13 14" key="1">
    <citation type="submission" date="2020-08" db="EMBL/GenBank/DDBJ databases">
        <title>Acidobacteriota in marine sediments use diverse sulfur dissimilation pathways.</title>
        <authorList>
            <person name="Wasmund K."/>
        </authorList>
    </citation>
    <scope>NUCLEOTIDE SEQUENCE [LARGE SCALE GENOMIC DNA]</scope>
    <source>
        <strain evidence="13">MAG AM3-A</strain>
    </source>
</reference>
<dbReference type="GO" id="GO:0006614">
    <property type="term" value="P:SRP-dependent cotranslational protein targeting to membrane"/>
    <property type="evidence" value="ECO:0007669"/>
    <property type="project" value="InterPro"/>
</dbReference>
<evidence type="ECO:0000256" key="5">
    <source>
        <dbReference type="ARBA" id="ARBA00023134"/>
    </source>
</evidence>
<dbReference type="NCBIfam" id="TIGR00959">
    <property type="entry name" value="ffh"/>
    <property type="match status" value="1"/>
</dbReference>
<evidence type="ECO:0000256" key="1">
    <source>
        <dbReference type="ARBA" id="ARBA00005450"/>
    </source>
</evidence>
<comment type="similarity">
    <text evidence="1 9">Belongs to the GTP-binding SRP family. SRP54 subfamily.</text>
</comment>
<feature type="binding site" evidence="9">
    <location>
        <begin position="106"/>
        <end position="113"/>
    </location>
    <ligand>
        <name>GTP</name>
        <dbReference type="ChEBI" id="CHEBI:37565"/>
    </ligand>
</feature>
<evidence type="ECO:0000256" key="9">
    <source>
        <dbReference type="HAMAP-Rule" id="MF_00306"/>
    </source>
</evidence>
<dbReference type="PANTHER" id="PTHR11564">
    <property type="entry name" value="SIGNAL RECOGNITION PARTICLE 54K PROTEIN SRP54"/>
    <property type="match status" value="1"/>
</dbReference>
<dbReference type="InterPro" id="IPR042101">
    <property type="entry name" value="SRP54_N_sf"/>
</dbReference>
<keyword evidence="4 9" id="KW-0694">RNA-binding</keyword>
<feature type="binding site" evidence="9">
    <location>
        <begin position="189"/>
        <end position="193"/>
    </location>
    <ligand>
        <name>GTP</name>
        <dbReference type="ChEBI" id="CHEBI:37565"/>
    </ligand>
</feature>
<feature type="binding site" evidence="9">
    <location>
        <begin position="247"/>
        <end position="250"/>
    </location>
    <ligand>
        <name>GTP</name>
        <dbReference type="ChEBI" id="CHEBI:37565"/>
    </ligand>
</feature>
<dbReference type="InterPro" id="IPR022941">
    <property type="entry name" value="SRP54"/>
</dbReference>
<keyword evidence="9" id="KW-0963">Cytoplasm</keyword>
<comment type="function">
    <text evidence="9">Involved in targeting and insertion of nascent membrane proteins into the cytoplasmic membrane. Binds to the hydrophobic signal sequence of the ribosome-nascent chain (RNC) as it emerges from the ribosomes. The SRP-RNC complex is then targeted to the cytoplasmic membrane where it interacts with the SRP receptor FtsY.</text>
</comment>
<dbReference type="SMART" id="SM00963">
    <property type="entry name" value="SRP54_N"/>
    <property type="match status" value="1"/>
</dbReference>
<name>A0A8J6XYG2_9BACT</name>
<dbReference type="InterPro" id="IPR004125">
    <property type="entry name" value="Signal_recog_particle_SRP54_M"/>
</dbReference>
<dbReference type="Proteomes" id="UP000598633">
    <property type="component" value="Unassembled WGS sequence"/>
</dbReference>
<dbReference type="InterPro" id="IPR027417">
    <property type="entry name" value="P-loop_NTPase"/>
</dbReference>
<dbReference type="GO" id="GO:0005525">
    <property type="term" value="F:GTP binding"/>
    <property type="evidence" value="ECO:0007669"/>
    <property type="project" value="UniProtKB-UniRule"/>
</dbReference>
<keyword evidence="7 9" id="KW-0687">Ribonucleoprotein</keyword>
<keyword evidence="2 9" id="KW-0547">Nucleotide-binding</keyword>
<dbReference type="Gene3D" id="3.40.50.300">
    <property type="entry name" value="P-loop containing nucleotide triphosphate hydrolases"/>
    <property type="match status" value="1"/>
</dbReference>
<sequence>MLEGLQDRLARVTKTLRGEGHLTEYHIDAALREIRLALLEADVSVEVVSGFIERVRVRAVGKEVLGSVTPAQMVTKIVHEELVTLLGGETTELDFKGRPSVIMLVGLQGSGKTTTAAKMARWIKDRKGLFPLLVPADTSRPAAREQLLVLGEKAKIPTVDTRNMDDPEAIARQALREASIKGYQVLIFDTAGRLHIDEELMDQLLRLKEILKPKQVLFVADAMTGQDAVRSARAFHERLEITGVILTKLDGDARGGAALSVREVVGKPIVYAGIGEQIEDLEQFHPDRMAGRILGMGDVLTLVEKAQDAVDEKKARRLEEKLKKNKFDLEDLRDQLKSLKKMGPLQSVMEMVPGMNSMMPEGGMGEGQERQLRRMEACIDSMTPKERRHPQLLNGSRKKRVAKGSGTSVEEINRLLRQYGQMRKLMKRLGKADPRALKRQFGLG</sequence>
<dbReference type="InterPro" id="IPR000897">
    <property type="entry name" value="SRP54_GTPase_dom"/>
</dbReference>
<feature type="coiled-coil region" evidence="10">
    <location>
        <begin position="303"/>
        <end position="342"/>
    </location>
</feature>
<keyword evidence="6 9" id="KW-0733">Signal recognition particle</keyword>
<dbReference type="InterPro" id="IPR036891">
    <property type="entry name" value="Signal_recog_part_SRP54_M_sf"/>
</dbReference>
<dbReference type="EC" id="3.6.5.4" evidence="9"/>
<evidence type="ECO:0000256" key="4">
    <source>
        <dbReference type="ARBA" id="ARBA00022884"/>
    </source>
</evidence>
<evidence type="ECO:0000259" key="12">
    <source>
        <dbReference type="PROSITE" id="PS00300"/>
    </source>
</evidence>
<dbReference type="InterPro" id="IPR003593">
    <property type="entry name" value="AAA+_ATPase"/>
</dbReference>
<accession>A0A8J6XYG2</accession>
<keyword evidence="5 9" id="KW-0342">GTP-binding</keyword>
<dbReference type="GO" id="GO:0003924">
    <property type="term" value="F:GTPase activity"/>
    <property type="evidence" value="ECO:0007669"/>
    <property type="project" value="UniProtKB-UniRule"/>
</dbReference>
<protein>
    <recommendedName>
        <fullName evidence="9">Signal recognition particle protein</fullName>
        <ecNumber evidence="9">3.6.5.4</ecNumber>
    </recommendedName>
    <alternativeName>
        <fullName evidence="9">Fifty-four homolog</fullName>
    </alternativeName>
</protein>
<dbReference type="Gene3D" id="1.10.260.30">
    <property type="entry name" value="Signal recognition particle, SRP54 subunit, M-domain"/>
    <property type="match status" value="1"/>
</dbReference>
<feature type="region of interest" description="Disordered" evidence="11">
    <location>
        <begin position="386"/>
        <end position="407"/>
    </location>
</feature>
<feature type="compositionally biased region" description="Basic residues" evidence="11">
    <location>
        <begin position="386"/>
        <end position="402"/>
    </location>
</feature>
<dbReference type="InterPro" id="IPR013822">
    <property type="entry name" value="Signal_recog_particl_SRP54_hlx"/>
</dbReference>
<comment type="subunit">
    <text evidence="9">Part of the signal recognition particle protein translocation system, which is composed of SRP and FtsY.</text>
</comment>